<sequence>MADPTQTNPAERVPSQATGIEQTPPNDWTIERLFAVPGVAARTMPEPTEPVDMEEEWAIIELEKYSTQHLEAYKAQIDPRRNVEIENALAASQFKRTLSAWHLLFCRPFPLEIIQHIFHLFVYSAESLQEINRNRLRLTWVCRDWRAVAVNHKYLWNTLCFGGQPPWASTMIALERAGNALLHVRIMDIPGPMPNPSHVETVDDDMGQPVALTVKQVEYLLSKLLRKISQIRTMVVHLKVWQTAFTVLTRLNAGGRLDRLMHFEIRRGDALITNALQVHGTQLYQLPTVELGNGFMNDLQTLVLDGMHIHWPGLHLESLCDLELRLIPILHFPLAHEFRRTLASCSGTLRNLRIESTALREEDDGEEGPFLPIVLDRLDQISISRLTPVYVRWVLSQFRAPTVTKLNLNTLGAYDAVVLLEWLTTICRFPLVERLGIVDCFIHNSEDGKAAVVRWLETMPRIKYIRTGIVSRNFLDAFAMSPWDYYDTRPEGVPPAICPALKEVIFEYQDPADVVSFIEARERLKAPLDVVKLSPGWRTQPNWVEGYERIKATGVRVDLIGHCGHTHTVPGVN</sequence>
<feature type="domain" description="F-box" evidence="2">
    <location>
        <begin position="110"/>
        <end position="161"/>
    </location>
</feature>
<dbReference type="Pfam" id="PF12937">
    <property type="entry name" value="F-box-like"/>
    <property type="match status" value="1"/>
</dbReference>
<feature type="region of interest" description="Disordered" evidence="1">
    <location>
        <begin position="1"/>
        <end position="24"/>
    </location>
</feature>
<name>A0A4S4KUZ4_9APHY</name>
<proteinExistence type="predicted"/>
<dbReference type="Proteomes" id="UP000309038">
    <property type="component" value="Unassembled WGS sequence"/>
</dbReference>
<evidence type="ECO:0000313" key="4">
    <source>
        <dbReference type="Proteomes" id="UP000309038"/>
    </source>
</evidence>
<dbReference type="EMBL" id="SGPJ01000004">
    <property type="protein sequence ID" value="THH02582.1"/>
    <property type="molecule type" value="Genomic_DNA"/>
</dbReference>
<evidence type="ECO:0000259" key="2">
    <source>
        <dbReference type="Pfam" id="PF12937"/>
    </source>
</evidence>
<accession>A0A4S4KUZ4</accession>
<evidence type="ECO:0000256" key="1">
    <source>
        <dbReference type="SAM" id="MobiDB-lite"/>
    </source>
</evidence>
<dbReference type="InterPro" id="IPR001810">
    <property type="entry name" value="F-box_dom"/>
</dbReference>
<organism evidence="3 4">
    <name type="scientific">Hermanssonia centrifuga</name>
    <dbReference type="NCBI Taxonomy" id="98765"/>
    <lineage>
        <taxon>Eukaryota</taxon>
        <taxon>Fungi</taxon>
        <taxon>Dikarya</taxon>
        <taxon>Basidiomycota</taxon>
        <taxon>Agaricomycotina</taxon>
        <taxon>Agaricomycetes</taxon>
        <taxon>Polyporales</taxon>
        <taxon>Meruliaceae</taxon>
        <taxon>Hermanssonia</taxon>
    </lineage>
</organism>
<keyword evidence="4" id="KW-1185">Reference proteome</keyword>
<evidence type="ECO:0000313" key="3">
    <source>
        <dbReference type="EMBL" id="THH02582.1"/>
    </source>
</evidence>
<dbReference type="AlphaFoldDB" id="A0A4S4KUZ4"/>
<reference evidence="3 4" key="1">
    <citation type="submission" date="2019-02" db="EMBL/GenBank/DDBJ databases">
        <title>Genome sequencing of the rare red list fungi Phlebia centrifuga.</title>
        <authorList>
            <person name="Buettner E."/>
            <person name="Kellner H."/>
        </authorList>
    </citation>
    <scope>NUCLEOTIDE SEQUENCE [LARGE SCALE GENOMIC DNA]</scope>
    <source>
        <strain evidence="3 4">DSM 108282</strain>
    </source>
</reference>
<protein>
    <recommendedName>
        <fullName evidence="2">F-box domain-containing protein</fullName>
    </recommendedName>
</protein>
<gene>
    <name evidence="3" type="ORF">EW026_g302</name>
</gene>
<comment type="caution">
    <text evidence="3">The sequence shown here is derived from an EMBL/GenBank/DDBJ whole genome shotgun (WGS) entry which is preliminary data.</text>
</comment>